<dbReference type="EMBL" id="JAQQPM010000006">
    <property type="protein sequence ID" value="KAK2072192.1"/>
    <property type="molecule type" value="Genomic_DNA"/>
</dbReference>
<dbReference type="PANTHER" id="PTHR23189">
    <property type="entry name" value="RNA RECOGNITION MOTIF-CONTAINING"/>
    <property type="match status" value="1"/>
</dbReference>
<dbReference type="Proteomes" id="UP001217918">
    <property type="component" value="Unassembled WGS sequence"/>
</dbReference>
<comment type="caution">
    <text evidence="5">The sequence shown here is derived from an EMBL/GenBank/DDBJ whole genome shotgun (WGS) entry which is preliminary data.</text>
</comment>
<evidence type="ECO:0000256" key="2">
    <source>
        <dbReference type="PROSITE-ProRule" id="PRU00176"/>
    </source>
</evidence>
<reference evidence="5" key="1">
    <citation type="journal article" date="2023" name="Mol. Plant Microbe Interact.">
        <title>Elucidating the Obligate Nature and Biological Capacity of an Invasive Fungal Corn Pathogen.</title>
        <authorList>
            <person name="MacCready J.S."/>
            <person name="Roggenkamp E.M."/>
            <person name="Gdanetz K."/>
            <person name="Chilvers M.I."/>
        </authorList>
    </citation>
    <scope>NUCLEOTIDE SEQUENCE</scope>
    <source>
        <strain evidence="5">PM02</strain>
    </source>
</reference>
<gene>
    <name evidence="5" type="ORF">P8C59_006563</name>
</gene>
<dbReference type="SUPFAM" id="SSF54928">
    <property type="entry name" value="RNA-binding domain, RBD"/>
    <property type="match status" value="1"/>
</dbReference>
<proteinExistence type="predicted"/>
<keyword evidence="1 2" id="KW-0694">RNA-binding</keyword>
<dbReference type="InterPro" id="IPR035979">
    <property type="entry name" value="RBD_domain_sf"/>
</dbReference>
<dbReference type="AlphaFoldDB" id="A0AAD9I8G1"/>
<evidence type="ECO:0000256" key="3">
    <source>
        <dbReference type="SAM" id="MobiDB-lite"/>
    </source>
</evidence>
<dbReference type="InterPro" id="IPR000504">
    <property type="entry name" value="RRM_dom"/>
</dbReference>
<evidence type="ECO:0000256" key="1">
    <source>
        <dbReference type="ARBA" id="ARBA00022884"/>
    </source>
</evidence>
<evidence type="ECO:0000259" key="4">
    <source>
        <dbReference type="PROSITE" id="PS50102"/>
    </source>
</evidence>
<feature type="region of interest" description="Disordered" evidence="3">
    <location>
        <begin position="501"/>
        <end position="520"/>
    </location>
</feature>
<keyword evidence="6" id="KW-1185">Reference proteome</keyword>
<organism evidence="5 6">
    <name type="scientific">Phyllachora maydis</name>
    <dbReference type="NCBI Taxonomy" id="1825666"/>
    <lineage>
        <taxon>Eukaryota</taxon>
        <taxon>Fungi</taxon>
        <taxon>Dikarya</taxon>
        <taxon>Ascomycota</taxon>
        <taxon>Pezizomycotina</taxon>
        <taxon>Sordariomycetes</taxon>
        <taxon>Sordariomycetidae</taxon>
        <taxon>Phyllachorales</taxon>
        <taxon>Phyllachoraceae</taxon>
        <taxon>Phyllachora</taxon>
    </lineage>
</organism>
<dbReference type="InterPro" id="IPR034862">
    <property type="entry name" value="Fungal_Mei2-like_RRM3"/>
</dbReference>
<dbReference type="GO" id="GO:0003723">
    <property type="term" value="F:RNA binding"/>
    <property type="evidence" value="ECO:0007669"/>
    <property type="project" value="UniProtKB-UniRule"/>
</dbReference>
<sequence>MDQCKNIPEVYHGCRKLTDGDVDDYVTNLRANTQACRGHLTLCSPGNGEVHVHFMNIRDAMDTYGHILANKRDWMVTYTTAAEYARAKDHEIRSLNRADSHRESQIHLVAKVTVNPLEAEELVVKLLSAEGEILAFQRQPQSTLFEIHATVDFADMEIAYNVVKKYHGMVLGGVQLSLTMQSLPQLESSASLPSLGNIGSHAGSPAGFGHTSIFNRPVDGPGAMMNSFQPFNDLTNAFSSMSVARTPPNRGTMVPGGRFAQSGGGMQVYPQVSMYPMMFNTPISPQVGSGYQIVDQLQPRTPPSQLMGRLPLLTPSYTAPTVTGPLVVRNGFSGGRPVMPFSPRTDSRRQNAVRVNRSSYYNNASHHNHVDVNRIREGSDVRTTIMLRNIPNKVDQAMLKGIIDESSWGKYDFMYLRIDFANDCNVGYAFINFVDPLDIIDFVNARGNQRWNCFKSDKVAEISYATIQGKDCLVQKFRNSSVMLEAHHYRPMLLYTSNGPTPELAGKEEPFPEPDNHSKMKRSCENAEHVGLFTPNAGQHFRDEQRRRRSQYDRGTRLAALEEYDYENSLGHQAGYLTQH</sequence>
<dbReference type="PROSITE" id="PS50102">
    <property type="entry name" value="RRM"/>
    <property type="match status" value="1"/>
</dbReference>
<name>A0AAD9I8G1_9PEZI</name>
<dbReference type="InterPro" id="IPR007201">
    <property type="entry name" value="Mei2-like_Rrm_C"/>
</dbReference>
<dbReference type="CDD" id="cd12532">
    <property type="entry name" value="RRM3_MEI2_fungi"/>
    <property type="match status" value="1"/>
</dbReference>
<feature type="compositionally biased region" description="Basic and acidic residues" evidence="3">
    <location>
        <begin position="505"/>
        <end position="520"/>
    </location>
</feature>
<dbReference type="Pfam" id="PF04059">
    <property type="entry name" value="RRM_2"/>
    <property type="match status" value="1"/>
</dbReference>
<evidence type="ECO:0000313" key="6">
    <source>
        <dbReference type="Proteomes" id="UP001217918"/>
    </source>
</evidence>
<evidence type="ECO:0000313" key="5">
    <source>
        <dbReference type="EMBL" id="KAK2072192.1"/>
    </source>
</evidence>
<feature type="domain" description="RRM" evidence="4">
    <location>
        <begin position="383"/>
        <end position="467"/>
    </location>
</feature>
<protein>
    <recommendedName>
        <fullName evidence="4">RRM domain-containing protein</fullName>
    </recommendedName>
</protein>
<accession>A0AAD9I8G1</accession>